<comment type="caution">
    <text evidence="11">The sequence shown here is derived from an EMBL/GenBank/DDBJ whole genome shotgun (WGS) entry which is preliminary data.</text>
</comment>
<dbReference type="SUPFAM" id="SSF56112">
    <property type="entry name" value="Protein kinase-like (PK-like)"/>
    <property type="match status" value="1"/>
</dbReference>
<name>A0A967B5J8_9PROT</name>
<evidence type="ECO:0000256" key="4">
    <source>
        <dbReference type="ARBA" id="ARBA00022741"/>
    </source>
</evidence>
<evidence type="ECO:0000256" key="6">
    <source>
        <dbReference type="ARBA" id="ARBA00022840"/>
    </source>
</evidence>
<dbReference type="EC" id="2.7.1.39" evidence="8 9"/>
<keyword evidence="12" id="KW-1185">Reference proteome</keyword>
<feature type="domain" description="Aminoglycoside phosphotransferase" evidence="10">
    <location>
        <begin position="27"/>
        <end position="268"/>
    </location>
</feature>
<evidence type="ECO:0000256" key="8">
    <source>
        <dbReference type="HAMAP-Rule" id="MF_00301"/>
    </source>
</evidence>
<comment type="pathway">
    <text evidence="8">Amino-acid biosynthesis; L-threonine biosynthesis; L-threonine from L-aspartate: step 4/5.</text>
</comment>
<gene>
    <name evidence="8" type="primary">thrB</name>
    <name evidence="11" type="ORF">GOB87_02425</name>
</gene>
<dbReference type="CDD" id="cd05153">
    <property type="entry name" value="HomoserineK_II"/>
    <property type="match status" value="1"/>
</dbReference>
<comment type="similarity">
    <text evidence="7 8">Belongs to the pseudomonas-type ThrB family.</text>
</comment>
<dbReference type="Gene3D" id="3.90.1200.10">
    <property type="match status" value="1"/>
</dbReference>
<dbReference type="InterPro" id="IPR050249">
    <property type="entry name" value="Pseudomonas-type_ThrB"/>
</dbReference>
<dbReference type="InterPro" id="IPR002575">
    <property type="entry name" value="Aminoglycoside_PTrfase"/>
</dbReference>
<keyword evidence="2 8" id="KW-0808">Transferase</keyword>
<dbReference type="EMBL" id="WOTH01000003">
    <property type="protein sequence ID" value="NHO52819.1"/>
    <property type="molecule type" value="Genomic_DNA"/>
</dbReference>
<proteinExistence type="inferred from homology"/>
<evidence type="ECO:0000256" key="3">
    <source>
        <dbReference type="ARBA" id="ARBA00022697"/>
    </source>
</evidence>
<keyword evidence="5 8" id="KW-0418">Kinase</keyword>
<dbReference type="InterPro" id="IPR011009">
    <property type="entry name" value="Kinase-like_dom_sf"/>
</dbReference>
<dbReference type="NCBIfam" id="NF003558">
    <property type="entry name" value="PRK05231.1"/>
    <property type="match status" value="1"/>
</dbReference>
<dbReference type="GO" id="GO:0009088">
    <property type="term" value="P:threonine biosynthetic process"/>
    <property type="evidence" value="ECO:0007669"/>
    <property type="project" value="UniProtKB-UniRule"/>
</dbReference>
<evidence type="ECO:0000256" key="5">
    <source>
        <dbReference type="ARBA" id="ARBA00022777"/>
    </source>
</evidence>
<organism evidence="11 12">
    <name type="scientific">Acetobacter estunensis</name>
    <dbReference type="NCBI Taxonomy" id="104097"/>
    <lineage>
        <taxon>Bacteria</taxon>
        <taxon>Pseudomonadati</taxon>
        <taxon>Pseudomonadota</taxon>
        <taxon>Alphaproteobacteria</taxon>
        <taxon>Acetobacterales</taxon>
        <taxon>Acetobacteraceae</taxon>
        <taxon>Acetobacter</taxon>
    </lineage>
</organism>
<evidence type="ECO:0000256" key="9">
    <source>
        <dbReference type="NCBIfam" id="TIGR00938"/>
    </source>
</evidence>
<dbReference type="RefSeq" id="WP_166312964.1">
    <property type="nucleotide sequence ID" value="NZ_WOTH01000003.1"/>
</dbReference>
<dbReference type="Gene3D" id="3.30.200.20">
    <property type="entry name" value="Phosphorylase Kinase, domain 1"/>
    <property type="match status" value="1"/>
</dbReference>
<dbReference type="NCBIfam" id="TIGR00938">
    <property type="entry name" value="thrB_alt"/>
    <property type="match status" value="1"/>
</dbReference>
<accession>A0A967B5J8</accession>
<evidence type="ECO:0000313" key="12">
    <source>
        <dbReference type="Proteomes" id="UP000597459"/>
    </source>
</evidence>
<reference evidence="11" key="1">
    <citation type="submission" date="2019-11" db="EMBL/GenBank/DDBJ databases">
        <title>Description of new Acetobacter species.</title>
        <authorList>
            <person name="Cleenwerck I."/>
            <person name="Sombolestani A.S."/>
        </authorList>
    </citation>
    <scope>NUCLEOTIDE SEQUENCE</scope>
    <source>
        <strain evidence="11">LMG 1626</strain>
    </source>
</reference>
<evidence type="ECO:0000259" key="10">
    <source>
        <dbReference type="Pfam" id="PF01636"/>
    </source>
</evidence>
<keyword evidence="1 8" id="KW-0028">Amino-acid biosynthesis</keyword>
<dbReference type="PANTHER" id="PTHR21064">
    <property type="entry name" value="AMINOGLYCOSIDE PHOSPHOTRANSFERASE DOMAIN-CONTAINING PROTEIN-RELATED"/>
    <property type="match status" value="1"/>
</dbReference>
<keyword evidence="6 8" id="KW-0067">ATP-binding</keyword>
<dbReference type="HAMAP" id="MF_00301">
    <property type="entry name" value="Homoser_kinase_2"/>
    <property type="match status" value="1"/>
</dbReference>
<keyword evidence="4 8" id="KW-0547">Nucleotide-binding</keyword>
<dbReference type="InterPro" id="IPR005280">
    <property type="entry name" value="Homoserine_kinase_II"/>
</dbReference>
<keyword evidence="3 8" id="KW-0791">Threonine biosynthesis</keyword>
<evidence type="ECO:0000256" key="7">
    <source>
        <dbReference type="ARBA" id="ARBA00038240"/>
    </source>
</evidence>
<evidence type="ECO:0000256" key="2">
    <source>
        <dbReference type="ARBA" id="ARBA00022679"/>
    </source>
</evidence>
<dbReference type="GO" id="GO:0004413">
    <property type="term" value="F:homoserine kinase activity"/>
    <property type="evidence" value="ECO:0007669"/>
    <property type="project" value="UniProtKB-UniRule"/>
</dbReference>
<comment type="catalytic activity">
    <reaction evidence="8">
        <text>L-homoserine + ATP = O-phospho-L-homoserine + ADP + H(+)</text>
        <dbReference type="Rhea" id="RHEA:13985"/>
        <dbReference type="ChEBI" id="CHEBI:15378"/>
        <dbReference type="ChEBI" id="CHEBI:30616"/>
        <dbReference type="ChEBI" id="CHEBI:57476"/>
        <dbReference type="ChEBI" id="CHEBI:57590"/>
        <dbReference type="ChEBI" id="CHEBI:456216"/>
        <dbReference type="EC" id="2.7.1.39"/>
    </reaction>
</comment>
<dbReference type="PANTHER" id="PTHR21064:SF6">
    <property type="entry name" value="AMINOGLYCOSIDE PHOSPHOTRANSFERASE DOMAIN-CONTAINING PROTEIN"/>
    <property type="match status" value="1"/>
</dbReference>
<dbReference type="GO" id="GO:0005524">
    <property type="term" value="F:ATP binding"/>
    <property type="evidence" value="ECO:0007669"/>
    <property type="project" value="UniProtKB-KW"/>
</dbReference>
<dbReference type="Proteomes" id="UP000597459">
    <property type="component" value="Unassembled WGS sequence"/>
</dbReference>
<evidence type="ECO:0000256" key="1">
    <source>
        <dbReference type="ARBA" id="ARBA00022605"/>
    </source>
</evidence>
<dbReference type="Pfam" id="PF01636">
    <property type="entry name" value="APH"/>
    <property type="match status" value="1"/>
</dbReference>
<sequence>MAVYTEVGDEELSSFLTDYDIGHLVAFRGIAEGVENSNFLLRTEKDGVARDFILTLYERRVNPAELPWFLGLMEHLATHGVSCPLPVAGRDGNALRELAGRPAAITTFLPGVWPRHVQVEHCGPLGEALARLHEAGTTYAPTRANGLGPTAWQPLLDKAAASQGTEETFPGLTAELRLALKRILSAWPPSSDPAVLPRGQIHADLFPDNAFFLDGRVSGIIDFYFACTDLLAYDVAICLNAWCFDETGHFDTARRDALLAGYESVRPLTSAEHDALPALCAGGALRFALTRLYDWVNTPAGALVTRKDPMDYVKKLRVFLSDMSVNPVHV</sequence>
<dbReference type="AlphaFoldDB" id="A0A967B5J8"/>
<evidence type="ECO:0000313" key="11">
    <source>
        <dbReference type="EMBL" id="NHO52819.1"/>
    </source>
</evidence>
<protein>
    <recommendedName>
        <fullName evidence="8 9">Homoserine kinase</fullName>
        <shortName evidence="8">HK</shortName>
        <shortName evidence="8">HSK</shortName>
        <ecNumber evidence="8 9">2.7.1.39</ecNumber>
    </recommendedName>
</protein>